<evidence type="ECO:0000256" key="7">
    <source>
        <dbReference type="ARBA" id="ARBA00023136"/>
    </source>
</evidence>
<reference evidence="9 10" key="1">
    <citation type="submission" date="2022-12" db="EMBL/GenBank/DDBJ databases">
        <title>Genomic features and morphological characterization of a novel Knufia sp. strain isolated from spacecraft assembly facility.</title>
        <authorList>
            <person name="Teixeira M."/>
            <person name="Chander A.M."/>
            <person name="Stajich J.E."/>
            <person name="Venkateswaran K."/>
        </authorList>
    </citation>
    <scope>NUCLEOTIDE SEQUENCE [LARGE SCALE GENOMIC DNA]</scope>
    <source>
        <strain evidence="9 10">FJI-L2-BK-P2</strain>
    </source>
</reference>
<evidence type="ECO:0000313" key="9">
    <source>
        <dbReference type="EMBL" id="KAK5958596.1"/>
    </source>
</evidence>
<keyword evidence="6" id="KW-0496">Mitochondrion</keyword>
<organism evidence="9 10">
    <name type="scientific">Knufia fluminis</name>
    <dbReference type="NCBI Taxonomy" id="191047"/>
    <lineage>
        <taxon>Eukaryota</taxon>
        <taxon>Fungi</taxon>
        <taxon>Dikarya</taxon>
        <taxon>Ascomycota</taxon>
        <taxon>Pezizomycotina</taxon>
        <taxon>Eurotiomycetes</taxon>
        <taxon>Chaetothyriomycetidae</taxon>
        <taxon>Chaetothyriales</taxon>
        <taxon>Trichomeriaceae</taxon>
        <taxon>Knufia</taxon>
    </lineage>
</organism>
<dbReference type="AlphaFoldDB" id="A0AAN8ICL1"/>
<keyword evidence="2" id="KW-0813">Transport</keyword>
<evidence type="ECO:0000256" key="6">
    <source>
        <dbReference type="ARBA" id="ARBA00023128"/>
    </source>
</evidence>
<dbReference type="InterPro" id="IPR039993">
    <property type="entry name" value="NDUFB10"/>
</dbReference>
<comment type="caution">
    <text evidence="9">The sequence shown here is derived from an EMBL/GenBank/DDBJ whole genome shotgun (WGS) entry which is preliminary data.</text>
</comment>
<dbReference type="Proteomes" id="UP001316803">
    <property type="component" value="Unassembled WGS sequence"/>
</dbReference>
<evidence type="ECO:0000256" key="4">
    <source>
        <dbReference type="ARBA" id="ARBA00022792"/>
    </source>
</evidence>
<feature type="region of interest" description="Disordered" evidence="8">
    <location>
        <begin position="1"/>
        <end position="24"/>
    </location>
</feature>
<evidence type="ECO:0000313" key="10">
    <source>
        <dbReference type="Proteomes" id="UP001316803"/>
    </source>
</evidence>
<sequence>MPTPESESFLRKKPTVPPTFDGVDMGNGEAVANARDAIIREQWVQVMMARLVREEMGKCYHREGVNHLEKCGKYRDRYLQLLKTAKVTGYKGYEQNYLQSSAEANYIETKYPTATQAMGSKGSDFRLGNTIGPKGEKF</sequence>
<keyword evidence="3" id="KW-0679">Respiratory chain</keyword>
<evidence type="ECO:0000256" key="2">
    <source>
        <dbReference type="ARBA" id="ARBA00022448"/>
    </source>
</evidence>
<protein>
    <submittedName>
        <fullName evidence="9">Uncharacterized protein</fullName>
    </submittedName>
</protein>
<gene>
    <name evidence="9" type="ORF">OHC33_000439</name>
</gene>
<keyword evidence="4" id="KW-0999">Mitochondrion inner membrane</keyword>
<name>A0AAN8ICL1_9EURO</name>
<dbReference type="PANTHER" id="PTHR13094">
    <property type="entry name" value="NADH-UBIQUINONE OXIDOREDUCTASE PDSW SUBUNIT"/>
    <property type="match status" value="1"/>
</dbReference>
<keyword evidence="5" id="KW-0249">Electron transport</keyword>
<dbReference type="EMBL" id="JAKLMC020000001">
    <property type="protein sequence ID" value="KAK5958596.1"/>
    <property type="molecule type" value="Genomic_DNA"/>
</dbReference>
<dbReference type="PANTHER" id="PTHR13094:SF1">
    <property type="entry name" value="NADH DEHYDROGENASE [UBIQUINONE] 1 BETA SUBCOMPLEX SUBUNIT 10"/>
    <property type="match status" value="1"/>
</dbReference>
<dbReference type="GO" id="GO:0005743">
    <property type="term" value="C:mitochondrial inner membrane"/>
    <property type="evidence" value="ECO:0007669"/>
    <property type="project" value="UniProtKB-SubCell"/>
</dbReference>
<proteinExistence type="predicted"/>
<keyword evidence="10" id="KW-1185">Reference proteome</keyword>
<accession>A0AAN8ICL1</accession>
<evidence type="ECO:0000256" key="8">
    <source>
        <dbReference type="SAM" id="MobiDB-lite"/>
    </source>
</evidence>
<evidence type="ECO:0000256" key="3">
    <source>
        <dbReference type="ARBA" id="ARBA00022660"/>
    </source>
</evidence>
<evidence type="ECO:0000256" key="5">
    <source>
        <dbReference type="ARBA" id="ARBA00022982"/>
    </source>
</evidence>
<evidence type="ECO:0000256" key="1">
    <source>
        <dbReference type="ARBA" id="ARBA00004443"/>
    </source>
</evidence>
<keyword evidence="7" id="KW-0472">Membrane</keyword>
<comment type="subcellular location">
    <subcellularLocation>
        <location evidence="1">Mitochondrion inner membrane</location>
        <topology evidence="1">Peripheral membrane protein</topology>
        <orientation evidence="1">Matrix side</orientation>
    </subcellularLocation>
</comment>